<name>A0A8T0KB88_PHAAN</name>
<gene>
    <name evidence="1" type="ORF">HKW66_Vig0231600</name>
</gene>
<accession>A0A8T0KB88</accession>
<reference evidence="1 2" key="1">
    <citation type="submission" date="2020-05" db="EMBL/GenBank/DDBJ databases">
        <title>Vigna angularis (adzuki bean) Var. LongXiaoDou No. 4 denovo assembly.</title>
        <authorList>
            <person name="Xiang H."/>
        </authorList>
    </citation>
    <scope>NUCLEOTIDE SEQUENCE [LARGE SCALE GENOMIC DNA]</scope>
    <source>
        <tissue evidence="1">Leaf</tissue>
    </source>
</reference>
<comment type="caution">
    <text evidence="1">The sequence shown here is derived from an EMBL/GenBank/DDBJ whole genome shotgun (WGS) entry which is preliminary data.</text>
</comment>
<protein>
    <submittedName>
        <fullName evidence="1">Uncharacterized protein</fullName>
    </submittedName>
</protein>
<proteinExistence type="predicted"/>
<dbReference type="Proteomes" id="UP000743370">
    <property type="component" value="Unassembled WGS sequence"/>
</dbReference>
<evidence type="ECO:0000313" key="2">
    <source>
        <dbReference type="Proteomes" id="UP000743370"/>
    </source>
</evidence>
<evidence type="ECO:0000313" key="1">
    <source>
        <dbReference type="EMBL" id="KAG2396884.1"/>
    </source>
</evidence>
<dbReference type="AlphaFoldDB" id="A0A8T0KB88"/>
<dbReference type="EMBL" id="JABFOF010000005">
    <property type="protein sequence ID" value="KAG2396884.1"/>
    <property type="molecule type" value="Genomic_DNA"/>
</dbReference>
<sequence>MKLRRKKKLTFSSRRVLAPARGAIIEILRWILRHHHADLEDDIVVGGADSGDRPPLEECANPNSVKFRNLPLHDFPRDGVGVGGNVVVRRELDFARATELDGKLPAGPVHGISQDGGGGKKTGGVRFLERIGHEIKKQSEYAQDFESETFTPIKTLHNRRLNKLF</sequence>
<organism evidence="1 2">
    <name type="scientific">Phaseolus angularis</name>
    <name type="common">Azuki bean</name>
    <name type="synonym">Vigna angularis</name>
    <dbReference type="NCBI Taxonomy" id="3914"/>
    <lineage>
        <taxon>Eukaryota</taxon>
        <taxon>Viridiplantae</taxon>
        <taxon>Streptophyta</taxon>
        <taxon>Embryophyta</taxon>
        <taxon>Tracheophyta</taxon>
        <taxon>Spermatophyta</taxon>
        <taxon>Magnoliopsida</taxon>
        <taxon>eudicotyledons</taxon>
        <taxon>Gunneridae</taxon>
        <taxon>Pentapetalae</taxon>
        <taxon>rosids</taxon>
        <taxon>fabids</taxon>
        <taxon>Fabales</taxon>
        <taxon>Fabaceae</taxon>
        <taxon>Papilionoideae</taxon>
        <taxon>50 kb inversion clade</taxon>
        <taxon>NPAAA clade</taxon>
        <taxon>indigoferoid/millettioid clade</taxon>
        <taxon>Phaseoleae</taxon>
        <taxon>Vigna</taxon>
    </lineage>
</organism>